<protein>
    <submittedName>
        <fullName evidence="2">Glycine zipper family protein</fullName>
    </submittedName>
</protein>
<feature type="signal peptide" evidence="1">
    <location>
        <begin position="1"/>
        <end position="17"/>
    </location>
</feature>
<reference evidence="2 3" key="1">
    <citation type="submission" date="2019-02" db="EMBL/GenBank/DDBJ databases">
        <title>Halieaceae_genomes.</title>
        <authorList>
            <person name="Li S.-H."/>
        </authorList>
    </citation>
    <scope>NUCLEOTIDE SEQUENCE [LARGE SCALE GENOMIC DNA]</scope>
    <source>
        <strain evidence="2 3">JH123</strain>
    </source>
</reference>
<gene>
    <name evidence="2" type="ORF">E0F26_09205</name>
</gene>
<evidence type="ECO:0000256" key="1">
    <source>
        <dbReference type="SAM" id="SignalP"/>
    </source>
</evidence>
<dbReference type="PROSITE" id="PS51257">
    <property type="entry name" value="PROKAR_LIPOPROTEIN"/>
    <property type="match status" value="1"/>
</dbReference>
<dbReference type="Proteomes" id="UP001317963">
    <property type="component" value="Chromosome"/>
</dbReference>
<feature type="chain" id="PRO_5045858371" evidence="1">
    <location>
        <begin position="18"/>
        <end position="123"/>
    </location>
</feature>
<dbReference type="EMBL" id="CP036501">
    <property type="protein sequence ID" value="UZP74902.1"/>
    <property type="molecule type" value="Genomic_DNA"/>
</dbReference>
<evidence type="ECO:0000313" key="3">
    <source>
        <dbReference type="Proteomes" id="UP001317963"/>
    </source>
</evidence>
<accession>A0ABY6Q8A7</accession>
<sequence length="123" mass="12922">MKTITLLLVAAMLAGCAASKRFVDEPIIDRKGVDMTKYAIDKAECQQYAEEVKQGEKVARGVIGGAVVGGAIGAIVNRSSNSAERGAGVGAVTGGVRGTQEGIREQEKVVKQCLRGRGYRVLN</sequence>
<dbReference type="RefSeq" id="WP_279241364.1">
    <property type="nucleotide sequence ID" value="NZ_CP036501.1"/>
</dbReference>
<proteinExistence type="predicted"/>
<keyword evidence="1" id="KW-0732">Signal</keyword>
<name>A0ABY6Q8A7_9GAMM</name>
<evidence type="ECO:0000313" key="2">
    <source>
        <dbReference type="EMBL" id="UZP74902.1"/>
    </source>
</evidence>
<organism evidence="2 3">
    <name type="scientific">Candidatus Paraluminiphilus aquimaris</name>
    <dbReference type="NCBI Taxonomy" id="2518994"/>
    <lineage>
        <taxon>Bacteria</taxon>
        <taxon>Pseudomonadati</taxon>
        <taxon>Pseudomonadota</taxon>
        <taxon>Gammaproteobacteria</taxon>
        <taxon>Cellvibrionales</taxon>
        <taxon>Halieaceae</taxon>
        <taxon>Candidatus Paraluminiphilus</taxon>
    </lineage>
</organism>
<keyword evidence="3" id="KW-1185">Reference proteome</keyword>